<feature type="compositionally biased region" description="Basic residues" evidence="1">
    <location>
        <begin position="362"/>
        <end position="378"/>
    </location>
</feature>
<keyword evidence="3" id="KW-1185">Reference proteome</keyword>
<dbReference type="Proteomes" id="UP000287166">
    <property type="component" value="Unassembled WGS sequence"/>
</dbReference>
<comment type="caution">
    <text evidence="2">The sequence shown here is derived from an EMBL/GenBank/DDBJ whole genome shotgun (WGS) entry which is preliminary data.</text>
</comment>
<dbReference type="EMBL" id="BFAD01000008">
    <property type="protein sequence ID" value="GBE85680.1"/>
    <property type="molecule type" value="Genomic_DNA"/>
</dbReference>
<accession>A0A401GU15</accession>
<feature type="compositionally biased region" description="Polar residues" evidence="1">
    <location>
        <begin position="178"/>
        <end position="201"/>
    </location>
</feature>
<gene>
    <name evidence="2" type="ORF">SCP_0802020</name>
</gene>
<protein>
    <submittedName>
        <fullName evidence="2">Uncharacterized protein</fullName>
    </submittedName>
</protein>
<dbReference type="RefSeq" id="XP_027616593.1">
    <property type="nucleotide sequence ID" value="XM_027760792.1"/>
</dbReference>
<reference evidence="2 3" key="1">
    <citation type="journal article" date="2018" name="Sci. Rep.">
        <title>Genome sequence of the cauliflower mushroom Sparassis crispa (Hanabiratake) and its association with beneficial usage.</title>
        <authorList>
            <person name="Kiyama R."/>
            <person name="Furutani Y."/>
            <person name="Kawaguchi K."/>
            <person name="Nakanishi T."/>
        </authorList>
    </citation>
    <scope>NUCLEOTIDE SEQUENCE [LARGE SCALE GENOMIC DNA]</scope>
</reference>
<evidence type="ECO:0000313" key="2">
    <source>
        <dbReference type="EMBL" id="GBE85680.1"/>
    </source>
</evidence>
<name>A0A401GU15_9APHY</name>
<dbReference type="AlphaFoldDB" id="A0A401GU15"/>
<feature type="region of interest" description="Disordered" evidence="1">
    <location>
        <begin position="329"/>
        <end position="381"/>
    </location>
</feature>
<organism evidence="2 3">
    <name type="scientific">Sparassis crispa</name>
    <dbReference type="NCBI Taxonomy" id="139825"/>
    <lineage>
        <taxon>Eukaryota</taxon>
        <taxon>Fungi</taxon>
        <taxon>Dikarya</taxon>
        <taxon>Basidiomycota</taxon>
        <taxon>Agaricomycotina</taxon>
        <taxon>Agaricomycetes</taxon>
        <taxon>Polyporales</taxon>
        <taxon>Sparassidaceae</taxon>
        <taxon>Sparassis</taxon>
    </lineage>
</organism>
<proteinExistence type="predicted"/>
<dbReference type="GeneID" id="38782597"/>
<dbReference type="InParanoid" id="A0A401GU15"/>
<sequence length="477" mass="50973">MPLPLNMQHSDMDMTRSMPINYNIVAHITLLEYEPNDPRLLSPIVGDSTSRVLAGVTHLIVAMPFSHLPSDPVGSDTGLENAIFRAKYWRDCVTQRFGVPRACLLTVCRMPKTPRVYEPTAKVLQVFESGEFILWFNKCRSSSDISFEMRTMSATPNTERFPPLSTAAFRRAPRNAQGGKQAQSTASSTDIRSASLKASQSNSLENGRVAYPHASFAGYPSLTPSPASAQQPMPMNHPTRHFVQPCQGGHMHRQVPSMPSQVHAASAYGSYGATNTSAGLSAPSPMGPPVAPPLPSQPTNLPRDSQQVAPLATARWLYTPSLATVPACGPSPAPVPTPTTGKRRRCAEEETDSVEVPAPAPKKPRKATKKAAGKRKGKGQGVVTADIVPFQLEELEAAWAADQVMGASSFSAGPSMLATAPPIQPPVLLSALAPLLNLAPGTRKSRKRTSTATETDDATALPPAKKPRARKAGTAAR</sequence>
<evidence type="ECO:0000256" key="1">
    <source>
        <dbReference type="SAM" id="MobiDB-lite"/>
    </source>
</evidence>
<feature type="region of interest" description="Disordered" evidence="1">
    <location>
        <begin position="438"/>
        <end position="477"/>
    </location>
</feature>
<evidence type="ECO:0000313" key="3">
    <source>
        <dbReference type="Proteomes" id="UP000287166"/>
    </source>
</evidence>
<feature type="region of interest" description="Disordered" evidence="1">
    <location>
        <begin position="172"/>
        <end position="201"/>
    </location>
</feature>